<dbReference type="PANTHER" id="PTHR41260:SF1">
    <property type="entry name" value="PROTEIN ECSC"/>
    <property type="match status" value="1"/>
</dbReference>
<protein>
    <submittedName>
        <fullName evidence="1">EcsC protein family protein</fullName>
    </submittedName>
</protein>
<name>A0A212RZS4_9PROT</name>
<sequence>MSGTDMVIAASADALNDNLPAELPFGLPLAALEELTHARHVLEQDSLTTRLSAAVGQPIDAIKRRLPTKLQSLIDESLRRVLSRALKTVLSHEPTRSLPMVRADWLHRGLAAASGAAGGAFGLGGTLVELPVSTSLLLRQIAAEAVANGEDPTDPVTGIECLKVFAFGSHDEPADGGETGYFATRIALARLIPNMSTAMLPSFVGAITARFTQPVLLKLATQAAPVVGAAAGAGINLVFLEHFRRVARAHFTVRRLEREYGAENVRLAYEAARPSQG</sequence>
<dbReference type="EMBL" id="FYEH01000018">
    <property type="protein sequence ID" value="SNB78173.1"/>
    <property type="molecule type" value="Genomic_DNA"/>
</dbReference>
<dbReference type="AlphaFoldDB" id="A0A212RZS4"/>
<reference evidence="1 2" key="1">
    <citation type="submission" date="2017-06" db="EMBL/GenBank/DDBJ databases">
        <authorList>
            <person name="Kim H.J."/>
            <person name="Triplett B.A."/>
        </authorList>
    </citation>
    <scope>NUCLEOTIDE SEQUENCE [LARGE SCALE GENOMIC DNA]</scope>
    <source>
        <strain evidence="1 2">B29T1</strain>
    </source>
</reference>
<accession>A0A212RZS4</accession>
<organism evidence="1 2">
    <name type="scientific">Arboricoccus pini</name>
    <dbReference type="NCBI Taxonomy" id="1963835"/>
    <lineage>
        <taxon>Bacteria</taxon>
        <taxon>Pseudomonadati</taxon>
        <taxon>Pseudomonadota</taxon>
        <taxon>Alphaproteobacteria</taxon>
        <taxon>Geminicoccales</taxon>
        <taxon>Geminicoccaceae</taxon>
        <taxon>Arboricoccus</taxon>
    </lineage>
</organism>
<proteinExistence type="predicted"/>
<dbReference type="InterPro" id="IPR024787">
    <property type="entry name" value="EcsC"/>
</dbReference>
<dbReference type="PANTHER" id="PTHR41260">
    <property type="entry name" value="PROTEIN ECSC"/>
    <property type="match status" value="1"/>
</dbReference>
<evidence type="ECO:0000313" key="1">
    <source>
        <dbReference type="EMBL" id="SNB78173.1"/>
    </source>
</evidence>
<dbReference type="Pfam" id="PF12787">
    <property type="entry name" value="EcsC"/>
    <property type="match status" value="1"/>
</dbReference>
<dbReference type="Proteomes" id="UP000197065">
    <property type="component" value="Unassembled WGS sequence"/>
</dbReference>
<dbReference type="RefSeq" id="WP_243389930.1">
    <property type="nucleotide sequence ID" value="NZ_FYEH01000018.1"/>
</dbReference>
<evidence type="ECO:0000313" key="2">
    <source>
        <dbReference type="Proteomes" id="UP000197065"/>
    </source>
</evidence>
<keyword evidence="2" id="KW-1185">Reference proteome</keyword>
<gene>
    <name evidence="1" type="ORF">SAMN07250955_1189</name>
</gene>